<dbReference type="PANTHER" id="PTHR14089">
    <property type="entry name" value="PRE-MRNA-SPLICING FACTOR RBM22"/>
    <property type="match status" value="1"/>
</dbReference>
<gene>
    <name evidence="6" type="primary">SLT11</name>
    <name evidence="6" type="ORF">KQ657_003898</name>
</gene>
<sequence length="362" mass="40500">MDNIPKSELPLICDKCYGSVSKVVKHVNGEECKICTRPFTVYRWQNRQQSANKSNKTIICNTCASIRNCCQSCMLDIEFGIPLEVRDTALKMAGLEMPKYGSQTNNVELKQVQAVKQEAALASGNHPSNQFSKARDLLTKLAKSLQDRRQNSTSETNETKAKNAPSTITLNTAEINKIVQKYPFHGTLQVDDTNNQIKGYFFFGFPATLPQYVLEDYLKKHGSVKLLTVIHKARCAYALFSKQEAADKFALSVLNNDFNASDLEYPGLLLLDNKYPMRIARCGPLNLSTVSGDMQKKLSQVASKELQNLAAKDVKRKQKKSAKPNVTKSVAKPPGKRSGLEEVIMKKEQQTKKPKFNVDVEL</sequence>
<evidence type="ECO:0000313" key="6">
    <source>
        <dbReference type="EMBL" id="KAG7195369.1"/>
    </source>
</evidence>
<comment type="caution">
    <text evidence="6">The sequence shown here is derived from an EMBL/GenBank/DDBJ whole genome shotgun (WGS) entry which is preliminary data.</text>
</comment>
<accession>A0A9P7VDL4</accession>
<dbReference type="RefSeq" id="XP_043050916.1">
    <property type="nucleotide sequence ID" value="XM_043194592.1"/>
</dbReference>
<name>A0A9P7VDL4_9ASCO</name>
<dbReference type="EMBL" id="JAHMUF010000004">
    <property type="protein sequence ID" value="KAG7195369.1"/>
    <property type="molecule type" value="Genomic_DNA"/>
</dbReference>
<keyword evidence="2" id="KW-0694">RNA-binding</keyword>
<proteinExistence type="predicted"/>
<dbReference type="OrthoDB" id="10259600at2759"/>
<comment type="function">
    <text evidence="3">Involved in pre-mRNA splicing. Facilitates the cooperative formation of U2/U6 helix II in association with stem II in the spliceosome. Binds to RNA.</text>
</comment>
<evidence type="ECO:0000313" key="7">
    <source>
        <dbReference type="Proteomes" id="UP000790833"/>
    </source>
</evidence>
<dbReference type="GO" id="GO:0071007">
    <property type="term" value="C:U2-type catalytic step 2 spliceosome"/>
    <property type="evidence" value="ECO:0007669"/>
    <property type="project" value="TreeGrafter"/>
</dbReference>
<reference evidence="6" key="1">
    <citation type="submission" date="2021-03" db="EMBL/GenBank/DDBJ databases">
        <authorList>
            <person name="Palmer J.M."/>
        </authorList>
    </citation>
    <scope>NUCLEOTIDE SEQUENCE</scope>
    <source>
        <strain evidence="6">ARV_011</strain>
    </source>
</reference>
<evidence type="ECO:0000256" key="4">
    <source>
        <dbReference type="SAM" id="MobiDB-lite"/>
    </source>
</evidence>
<feature type="region of interest" description="Disordered" evidence="4">
    <location>
        <begin position="144"/>
        <end position="166"/>
    </location>
</feature>
<feature type="domain" description="STL11/RBM22-like N-terminal" evidence="5">
    <location>
        <begin position="10"/>
        <end position="117"/>
    </location>
</feature>
<feature type="region of interest" description="Disordered" evidence="4">
    <location>
        <begin position="312"/>
        <end position="362"/>
    </location>
</feature>
<dbReference type="PANTHER" id="PTHR14089:SF6">
    <property type="entry name" value="PRE-MRNA-SPLICING FACTOR RBM22"/>
    <property type="match status" value="1"/>
</dbReference>
<evidence type="ECO:0000256" key="1">
    <source>
        <dbReference type="ARBA" id="ARBA00019060"/>
    </source>
</evidence>
<dbReference type="GO" id="GO:0036002">
    <property type="term" value="F:pre-mRNA binding"/>
    <property type="evidence" value="ECO:0007669"/>
    <property type="project" value="TreeGrafter"/>
</dbReference>
<dbReference type="InterPro" id="IPR039171">
    <property type="entry name" value="Cwc2/Slt11"/>
</dbReference>
<organism evidence="6 7">
    <name type="scientific">Scheffersomyces spartinae</name>
    <dbReference type="NCBI Taxonomy" id="45513"/>
    <lineage>
        <taxon>Eukaryota</taxon>
        <taxon>Fungi</taxon>
        <taxon>Dikarya</taxon>
        <taxon>Ascomycota</taxon>
        <taxon>Saccharomycotina</taxon>
        <taxon>Pichiomycetes</taxon>
        <taxon>Debaryomycetaceae</taxon>
        <taxon>Scheffersomyces</taxon>
    </lineage>
</organism>
<evidence type="ECO:0000259" key="5">
    <source>
        <dbReference type="Pfam" id="PF21369"/>
    </source>
</evidence>
<protein>
    <recommendedName>
        <fullName evidence="1">Pre-mRNA-splicing factor SLT11</fullName>
    </recommendedName>
</protein>
<dbReference type="Proteomes" id="UP000790833">
    <property type="component" value="Unassembled WGS sequence"/>
</dbReference>
<evidence type="ECO:0000256" key="2">
    <source>
        <dbReference type="ARBA" id="ARBA00022884"/>
    </source>
</evidence>
<keyword evidence="7" id="KW-1185">Reference proteome</keyword>
<dbReference type="AlphaFoldDB" id="A0A9P7VDL4"/>
<dbReference type="GO" id="GO:0000974">
    <property type="term" value="C:Prp19 complex"/>
    <property type="evidence" value="ECO:0007669"/>
    <property type="project" value="TreeGrafter"/>
</dbReference>
<dbReference type="GO" id="GO:0071006">
    <property type="term" value="C:U2-type catalytic step 1 spliceosome"/>
    <property type="evidence" value="ECO:0007669"/>
    <property type="project" value="TreeGrafter"/>
</dbReference>
<evidence type="ECO:0000256" key="3">
    <source>
        <dbReference type="ARBA" id="ARBA00025609"/>
    </source>
</evidence>
<dbReference type="GeneID" id="66117272"/>
<dbReference type="InterPro" id="IPR048995">
    <property type="entry name" value="STL11/RBM22-like_N"/>
</dbReference>
<dbReference type="GO" id="GO:0017070">
    <property type="term" value="F:U6 snRNA binding"/>
    <property type="evidence" value="ECO:0007669"/>
    <property type="project" value="TreeGrafter"/>
</dbReference>
<dbReference type="Pfam" id="PF21369">
    <property type="entry name" value="STL11_N"/>
    <property type="match status" value="1"/>
</dbReference>
<feature type="compositionally biased region" description="Basic and acidic residues" evidence="4">
    <location>
        <begin position="338"/>
        <end position="351"/>
    </location>
</feature>